<protein>
    <submittedName>
        <fullName evidence="3">Multicopper oxidase with three cupredoxin domains (Includes cell division protein FtsP and spore coat protein CotA)</fullName>
    </submittedName>
</protein>
<dbReference type="CDD" id="cd13866">
    <property type="entry name" value="CuRO_2_BOD"/>
    <property type="match status" value="1"/>
</dbReference>
<evidence type="ECO:0000259" key="2">
    <source>
        <dbReference type="Pfam" id="PF07731"/>
    </source>
</evidence>
<dbReference type="PANTHER" id="PTHR48267:SF1">
    <property type="entry name" value="BILIRUBIN OXIDASE"/>
    <property type="match status" value="1"/>
</dbReference>
<dbReference type="SUPFAM" id="SSF49503">
    <property type="entry name" value="Cupredoxins"/>
    <property type="match status" value="2"/>
</dbReference>
<keyword evidence="4" id="KW-1185">Reference proteome</keyword>
<keyword evidence="3" id="KW-0946">Virion</keyword>
<dbReference type="GO" id="GO:0051301">
    <property type="term" value="P:cell division"/>
    <property type="evidence" value="ECO:0007669"/>
    <property type="project" value="UniProtKB-KW"/>
</dbReference>
<dbReference type="PANTHER" id="PTHR48267">
    <property type="entry name" value="CUPREDOXIN SUPERFAMILY PROTEIN"/>
    <property type="match status" value="1"/>
</dbReference>
<accession>A0ABY1QCH5</accession>
<dbReference type="InterPro" id="IPR008972">
    <property type="entry name" value="Cupredoxin"/>
</dbReference>
<dbReference type="CDD" id="cd13889">
    <property type="entry name" value="CuRO_3_BOD"/>
    <property type="match status" value="1"/>
</dbReference>
<dbReference type="Proteomes" id="UP001158049">
    <property type="component" value="Unassembled WGS sequence"/>
</dbReference>
<dbReference type="InterPro" id="IPR045087">
    <property type="entry name" value="Cu-oxidase_fam"/>
</dbReference>
<organism evidence="3 4">
    <name type="scientific">Noviherbaspirillum suwonense</name>
    <dbReference type="NCBI Taxonomy" id="1224511"/>
    <lineage>
        <taxon>Bacteria</taxon>
        <taxon>Pseudomonadati</taxon>
        <taxon>Pseudomonadota</taxon>
        <taxon>Betaproteobacteria</taxon>
        <taxon>Burkholderiales</taxon>
        <taxon>Oxalobacteraceae</taxon>
        <taxon>Noviherbaspirillum</taxon>
    </lineage>
</organism>
<evidence type="ECO:0000313" key="3">
    <source>
        <dbReference type="EMBL" id="SMP66631.1"/>
    </source>
</evidence>
<keyword evidence="3" id="KW-0167">Capsid protein</keyword>
<reference evidence="3 4" key="1">
    <citation type="submission" date="2017-05" db="EMBL/GenBank/DDBJ databases">
        <authorList>
            <person name="Varghese N."/>
            <person name="Submissions S."/>
        </authorList>
    </citation>
    <scope>NUCLEOTIDE SEQUENCE [LARGE SCALE GENOMIC DNA]</scope>
    <source>
        <strain evidence="3 4">DSM 26001</strain>
    </source>
</reference>
<dbReference type="RefSeq" id="WP_283443224.1">
    <property type="nucleotide sequence ID" value="NZ_FXUL01000012.1"/>
</dbReference>
<name>A0ABY1QCH5_9BURK</name>
<keyword evidence="3" id="KW-0131">Cell cycle</keyword>
<keyword evidence="3" id="KW-0132">Cell division</keyword>
<dbReference type="Gene3D" id="2.60.40.420">
    <property type="entry name" value="Cupredoxins - blue copper proteins"/>
    <property type="match status" value="3"/>
</dbReference>
<sequence>MYLSTKASPQQVREALKARENRQEIVRALSHGQVSRRDLLKWGLFTAGGMLAMKGGLNPFVGNALADSIPTGLPLSPLFGVKPFSAPLPRCDVLKRNPVSSLSPAPTKEANTTATYDIAPALVGGSTGLKGPAEGRPPGPIWAHQGWEKYSPQVAVEVWQRGASACYDYNPQVDSSLNNGIDPKAAVPCSFHPQFPVQNPGNLWTFEGNAPPKLLLARYGEPVLFRHHNDLNPDITKNGGFGRNTISTHEHNGHHGAENDGFAGAFFFPGQYYDYHWPIVHAGVNSINLEAADARCGTPDGKGGITKLPGDWHETMSTHWFHDHMFSFTAQNVYKGVAAMFNLYSSLDRGNETINDGVNLRLPSGRAKDWGNLDYDVNLMLADKAFDQSGQMAFDIFDFDGFLGDTMTVNLAYRPYFEVERRKYRFRILNASVSRFFKLALSDGSQIIQIGNDGNLLPAPAYLSELDQQGIAERFDVVIDFSRYKNGDKVYFVNLAEHQDGKRVANDLSLTEALSGKSPDPCVGRFLEFRIARNAAYPDTSQVPRVLIPNPDLSRIPVARERTIEFGSGAASLKTSTAASGPWGSKVDGGAMLAADIGRVSAAPRAGTREIWTLKNGGGGWDHPIHIHFEEAQILARDGKASNVPLWERGRKDVFRLRPGGSMTITLQFRDWGGMFMEHCHNTVHEDNAMLLRWEIDDSGSPFLRPLPTPIPTPQGVTFQASVLPNGA</sequence>
<proteinExistence type="predicted"/>
<dbReference type="Pfam" id="PF07731">
    <property type="entry name" value="Cu-oxidase_2"/>
    <property type="match status" value="1"/>
</dbReference>
<comment type="subcellular location">
    <subcellularLocation>
        <location evidence="1">Periplasm</location>
    </subcellularLocation>
</comment>
<dbReference type="InterPro" id="IPR011706">
    <property type="entry name" value="Cu-oxidase_C"/>
</dbReference>
<dbReference type="PROSITE" id="PS51318">
    <property type="entry name" value="TAT"/>
    <property type="match status" value="1"/>
</dbReference>
<feature type="domain" description="Plastocyanin-like" evidence="2">
    <location>
        <begin position="598"/>
        <end position="697"/>
    </location>
</feature>
<dbReference type="EMBL" id="FXUL01000012">
    <property type="protein sequence ID" value="SMP66631.1"/>
    <property type="molecule type" value="Genomic_DNA"/>
</dbReference>
<evidence type="ECO:0000256" key="1">
    <source>
        <dbReference type="ARBA" id="ARBA00004418"/>
    </source>
</evidence>
<dbReference type="InterPro" id="IPR006311">
    <property type="entry name" value="TAT_signal"/>
</dbReference>
<comment type="caution">
    <text evidence="3">The sequence shown here is derived from an EMBL/GenBank/DDBJ whole genome shotgun (WGS) entry which is preliminary data.</text>
</comment>
<gene>
    <name evidence="3" type="ORF">SAMN06295970_11222</name>
</gene>
<evidence type="ECO:0000313" key="4">
    <source>
        <dbReference type="Proteomes" id="UP001158049"/>
    </source>
</evidence>